<dbReference type="InterPro" id="IPR009061">
    <property type="entry name" value="DNA-bd_dom_put_sf"/>
</dbReference>
<dbReference type="SUPFAM" id="SSF46955">
    <property type="entry name" value="Putative DNA-binding domain"/>
    <property type="match status" value="1"/>
</dbReference>
<feature type="domain" description="Helix-turn-helix" evidence="1">
    <location>
        <begin position="19"/>
        <end position="67"/>
    </location>
</feature>
<dbReference type="EMBL" id="CP108253">
    <property type="protein sequence ID" value="WTU40943.1"/>
    <property type="molecule type" value="Genomic_DNA"/>
</dbReference>
<organism evidence="2">
    <name type="scientific">Streptomyces sp. NBC_00060</name>
    <dbReference type="NCBI Taxonomy" id="2975636"/>
    <lineage>
        <taxon>Bacteria</taxon>
        <taxon>Bacillati</taxon>
        <taxon>Actinomycetota</taxon>
        <taxon>Actinomycetes</taxon>
        <taxon>Kitasatosporales</taxon>
        <taxon>Streptomycetaceae</taxon>
        <taxon>Streptomyces</taxon>
    </lineage>
</organism>
<evidence type="ECO:0000313" key="2">
    <source>
        <dbReference type="EMBL" id="WTU40943.1"/>
    </source>
</evidence>
<name>A0AAU2H235_9ACTN</name>
<sequence length="73" mass="8250">MPRAQITDAADFARRRLATAQELADYCGVPLATVYQWSHRGGGPRMIKVGRHLRARWSDIEKWLDEQATDPAA</sequence>
<dbReference type="InterPro" id="IPR041657">
    <property type="entry name" value="HTH_17"/>
</dbReference>
<proteinExistence type="predicted"/>
<gene>
    <name evidence="2" type="ORF">OHV25_15740</name>
</gene>
<reference evidence="2" key="1">
    <citation type="submission" date="2022-10" db="EMBL/GenBank/DDBJ databases">
        <title>The complete genomes of actinobacterial strains from the NBC collection.</title>
        <authorList>
            <person name="Joergensen T.S."/>
            <person name="Alvarez Arevalo M."/>
            <person name="Sterndorff E.B."/>
            <person name="Faurdal D."/>
            <person name="Vuksanovic O."/>
            <person name="Mourched A.-S."/>
            <person name="Charusanti P."/>
            <person name="Shaw S."/>
            <person name="Blin K."/>
            <person name="Weber T."/>
        </authorList>
    </citation>
    <scope>NUCLEOTIDE SEQUENCE</scope>
    <source>
        <strain evidence="2">NBC_00060</strain>
    </source>
</reference>
<evidence type="ECO:0000259" key="1">
    <source>
        <dbReference type="Pfam" id="PF12728"/>
    </source>
</evidence>
<dbReference type="Gene3D" id="1.10.10.10">
    <property type="entry name" value="Winged helix-like DNA-binding domain superfamily/Winged helix DNA-binding domain"/>
    <property type="match status" value="1"/>
</dbReference>
<dbReference type="GO" id="GO:0003677">
    <property type="term" value="F:DNA binding"/>
    <property type="evidence" value="ECO:0007669"/>
    <property type="project" value="InterPro"/>
</dbReference>
<dbReference type="NCBIfam" id="TIGR01764">
    <property type="entry name" value="excise"/>
    <property type="match status" value="1"/>
</dbReference>
<accession>A0AAU2H235</accession>
<dbReference type="InterPro" id="IPR010093">
    <property type="entry name" value="SinI_DNA-bd"/>
</dbReference>
<dbReference type="InterPro" id="IPR036388">
    <property type="entry name" value="WH-like_DNA-bd_sf"/>
</dbReference>
<dbReference type="AlphaFoldDB" id="A0AAU2H235"/>
<protein>
    <submittedName>
        <fullName evidence="2">Helix-turn-helix domain-containing protein</fullName>
    </submittedName>
</protein>
<dbReference type="Pfam" id="PF12728">
    <property type="entry name" value="HTH_17"/>
    <property type="match status" value="1"/>
</dbReference>